<dbReference type="PIRSF" id="PIRSF006157">
    <property type="entry name" value="Doxgns_DODA"/>
    <property type="match status" value="1"/>
</dbReference>
<protein>
    <submittedName>
        <fullName evidence="7">4,5-DOPA dioxygenase extradiol</fullName>
    </submittedName>
</protein>
<comment type="similarity">
    <text evidence="2">Belongs to the DODA-type extradiol aromatic ring-opening dioxygenase family.</text>
</comment>
<evidence type="ECO:0000256" key="4">
    <source>
        <dbReference type="ARBA" id="ARBA00022833"/>
    </source>
</evidence>
<keyword evidence="5" id="KW-0560">Oxidoreductase</keyword>
<dbReference type="Gene3D" id="3.40.830.10">
    <property type="entry name" value="LigB-like"/>
    <property type="match status" value="1"/>
</dbReference>
<evidence type="ECO:0000256" key="1">
    <source>
        <dbReference type="ARBA" id="ARBA00001947"/>
    </source>
</evidence>
<evidence type="ECO:0000313" key="8">
    <source>
        <dbReference type="Proteomes" id="UP000253490"/>
    </source>
</evidence>
<evidence type="ECO:0000256" key="3">
    <source>
        <dbReference type="ARBA" id="ARBA00022723"/>
    </source>
</evidence>
<dbReference type="InterPro" id="IPR014436">
    <property type="entry name" value="Extradiol_dOase_DODA"/>
</dbReference>
<dbReference type="PANTHER" id="PTHR30096">
    <property type="entry name" value="4,5-DOPA DIOXYGENASE EXTRADIOL-LIKE PROTEIN"/>
    <property type="match status" value="1"/>
</dbReference>
<name>A0A366ICC7_9FIRM</name>
<feature type="domain" description="Extradiol ring-cleavage dioxygenase class III enzyme subunit B" evidence="6">
    <location>
        <begin position="8"/>
        <end position="238"/>
    </location>
</feature>
<evidence type="ECO:0000256" key="5">
    <source>
        <dbReference type="ARBA" id="ARBA00023002"/>
    </source>
</evidence>
<dbReference type="SUPFAM" id="SSF53213">
    <property type="entry name" value="LigB-like"/>
    <property type="match status" value="1"/>
</dbReference>
<evidence type="ECO:0000259" key="6">
    <source>
        <dbReference type="Pfam" id="PF02900"/>
    </source>
</evidence>
<dbReference type="Pfam" id="PF02900">
    <property type="entry name" value="LigB"/>
    <property type="match status" value="1"/>
</dbReference>
<gene>
    <name evidence="7" type="ORF">DES36_105115</name>
</gene>
<dbReference type="NCBIfam" id="NF007914">
    <property type="entry name" value="PRK10628.1"/>
    <property type="match status" value="1"/>
</dbReference>
<dbReference type="GO" id="GO:0016702">
    <property type="term" value="F:oxidoreductase activity, acting on single donors with incorporation of molecular oxygen, incorporation of two atoms of oxygen"/>
    <property type="evidence" value="ECO:0007669"/>
    <property type="project" value="UniProtKB-ARBA"/>
</dbReference>
<evidence type="ECO:0000256" key="2">
    <source>
        <dbReference type="ARBA" id="ARBA00007581"/>
    </source>
</evidence>
<reference evidence="7 8" key="1">
    <citation type="submission" date="2018-06" db="EMBL/GenBank/DDBJ databases">
        <title>Genomic Encyclopedia of Type Strains, Phase IV (KMG-IV): sequencing the most valuable type-strain genomes for metagenomic binning, comparative biology and taxonomic classification.</title>
        <authorList>
            <person name="Goeker M."/>
        </authorList>
    </citation>
    <scope>NUCLEOTIDE SEQUENCE [LARGE SCALE GENOMIC DNA]</scope>
    <source>
        <strain evidence="7 8">DSM 22112</strain>
    </source>
</reference>
<accession>A0A366ICC7</accession>
<dbReference type="AlphaFoldDB" id="A0A366ICC7"/>
<dbReference type="GO" id="GO:0008198">
    <property type="term" value="F:ferrous iron binding"/>
    <property type="evidence" value="ECO:0007669"/>
    <property type="project" value="InterPro"/>
</dbReference>
<keyword evidence="3" id="KW-0479">Metal-binding</keyword>
<dbReference type="GO" id="GO:0008270">
    <property type="term" value="F:zinc ion binding"/>
    <property type="evidence" value="ECO:0007669"/>
    <property type="project" value="InterPro"/>
</dbReference>
<dbReference type="InterPro" id="IPR004183">
    <property type="entry name" value="Xdiol_dOase_suB"/>
</dbReference>
<organism evidence="7 8">
    <name type="scientific">Alkalibaculum bacchi</name>
    <dbReference type="NCBI Taxonomy" id="645887"/>
    <lineage>
        <taxon>Bacteria</taxon>
        <taxon>Bacillati</taxon>
        <taxon>Bacillota</taxon>
        <taxon>Clostridia</taxon>
        <taxon>Eubacteriales</taxon>
        <taxon>Eubacteriaceae</taxon>
        <taxon>Alkalibaculum</taxon>
    </lineage>
</organism>
<dbReference type="PANTHER" id="PTHR30096:SF0">
    <property type="entry name" value="4,5-DOPA DIOXYGENASE EXTRADIOL-LIKE PROTEIN"/>
    <property type="match status" value="1"/>
</dbReference>
<dbReference type="Proteomes" id="UP000253490">
    <property type="component" value="Unassembled WGS sequence"/>
</dbReference>
<keyword evidence="7" id="KW-0223">Dioxygenase</keyword>
<comment type="cofactor">
    <cofactor evidence="1">
        <name>Zn(2+)</name>
        <dbReference type="ChEBI" id="CHEBI:29105"/>
    </cofactor>
</comment>
<evidence type="ECO:0000313" key="7">
    <source>
        <dbReference type="EMBL" id="RBP66734.1"/>
    </source>
</evidence>
<dbReference type="EMBL" id="QNRX01000005">
    <property type="protein sequence ID" value="RBP66734.1"/>
    <property type="molecule type" value="Genomic_DNA"/>
</dbReference>
<proteinExistence type="inferred from homology"/>
<keyword evidence="8" id="KW-1185">Reference proteome</keyword>
<dbReference type="CDD" id="cd07363">
    <property type="entry name" value="45_DOPA_Dioxygenase"/>
    <property type="match status" value="1"/>
</dbReference>
<sequence length="256" mass="29326">MSKMPVVFIGHGSPMNAIEKNDYTKSWREIGQRIPKPKAIISFSAHWFTQGTKIMNEEKPRTIYDMYGFPDELYEIIYHSPGSPSLAQVTKNLISKETEYDNSWGIDHGTWSVLVHMYPKMDIPLFQISIDANASPEEHYEIGKALRSLRNEGVLLFGSGNIVHNLRLVDWNMGNEGFDWAYNFDDFIKENILERNHENILHFENKGNLAKLAVPTPDHFYPLLYILGASSEEDKVTIFNKSGELGSLTMTGYLFE</sequence>
<keyword evidence="4" id="KW-0862">Zinc</keyword>
<comment type="caution">
    <text evidence="7">The sequence shown here is derived from an EMBL/GenBank/DDBJ whole genome shotgun (WGS) entry which is preliminary data.</text>
</comment>
<dbReference type="RefSeq" id="WP_113920165.1">
    <property type="nucleotide sequence ID" value="NZ_QNRX01000005.1"/>
</dbReference>
<dbReference type="OrthoDB" id="9790889at2"/>